<dbReference type="SUPFAM" id="SSF103025">
    <property type="entry name" value="Folate-binding domain"/>
    <property type="match status" value="1"/>
</dbReference>
<dbReference type="Pfam" id="PF08669">
    <property type="entry name" value="GCV_T_C"/>
    <property type="match status" value="1"/>
</dbReference>
<reference evidence="7 8" key="1">
    <citation type="journal article" date="2024" name="Proc. Natl. Acad. Sci. U.S.A.">
        <title>The evolutionary genomics of adaptation to stress in wild rhizobium bacteria.</title>
        <authorList>
            <person name="Kehlet-Delgado H."/>
            <person name="Montoya A.P."/>
            <person name="Jensen K.T."/>
            <person name="Wendlandt C.E."/>
            <person name="Dexheimer C."/>
            <person name="Roberts M."/>
            <person name="Torres Martinez L."/>
            <person name="Friesen M.L."/>
            <person name="Griffitts J.S."/>
            <person name="Porter S.S."/>
        </authorList>
    </citation>
    <scope>NUCLEOTIDE SEQUENCE [LARGE SCALE GENOMIC DNA]</scope>
    <source>
        <strain evidence="7 8">M0641</strain>
    </source>
</reference>
<dbReference type="PANTHER" id="PTHR43757">
    <property type="entry name" value="AMINOMETHYLTRANSFERASE"/>
    <property type="match status" value="1"/>
</dbReference>
<sequence length="869" mass="95632">MNSRAAVQAAFFIHDSVSATTHRRKDTNRHVGVANGVTDGVAPTYSAHDNFIQGASGMLGNFRAVVVGGGCVGAGILYGLAKRGWSDVALLERTQLTAGSTWHAAGLIPSYARSLNIGRMIAKSIEIYEGLEAETGQKVGWHKCGQLRIANTRDRLDEYRSYIDVAEVQGIRARIVSPAEAREIWPLLNNSGMLGALYHPDDGHIAPADVTQAMAKGARDLGAKIHLGTEVTGFERMPGGEWKVRTSRGDMVCEHVILATGNYARQTGAMLGLDIPAIPIVHQYWITDAVAEVVERKRQGLPEMPILRDEGYEGYLREEGDGLLFGPYERTEQLKLFAENGVPEWFGADLLDEDFEAVSWNWERATELVPALGRAGIKRNVRGPFQMTADELPLMGPAWGLQNVWLAEGVPGGILWGGAIGHYLSERIVEGANSIDTAELDPRRFGDHANKNWTREKVREAWGTHATQHYPGQDMPAARPQKTAPSYDRLNQLGAVWDVLNGWEMPSWFAPSGVEARNSYSWRWTDKGTYVGEEVQAVRQAVGLVEMTPMTKFEVSGPGAERWLDGILANRLPRLGRIALAHHLTPAGGVQAEYVVARLRSDLFYLVSTPRAERWNYDDLNRLLPKDGSVHLRNVTNDRGSFTVVGPKARDVLQPLTEVDLSNEAFPWFSVQSATVGLASDVRLMRVNYSGELGWELYHPLCYQRHLLDALLASGEAHGLRLVGLQALESLRLDKSFRAMYRDMNLELSAWESGLDRFVRLDKGDFIGRAALAAEQKRGPACRIVTLSIDTDGASAFAYESVYRDGSLVGRVTSAGYSYTFGHDIALALLPLELGTPGTALEVSILGERRPARVIADSPYDPEGARGRM</sequence>
<dbReference type="InterPro" id="IPR028896">
    <property type="entry name" value="GcvT/YgfZ/DmdA"/>
</dbReference>
<comment type="similarity">
    <text evidence="1">Belongs to the GcvT family.</text>
</comment>
<name>A0ABV1Z496_9HYPH</name>
<dbReference type="InterPro" id="IPR013977">
    <property type="entry name" value="GcvT_C"/>
</dbReference>
<dbReference type="InterPro" id="IPR029043">
    <property type="entry name" value="GcvT/YgfZ_C"/>
</dbReference>
<proteinExistence type="inferred from homology"/>
<evidence type="ECO:0000259" key="4">
    <source>
        <dbReference type="Pfam" id="PF01571"/>
    </source>
</evidence>
<dbReference type="InterPro" id="IPR006222">
    <property type="entry name" value="GCVT_N"/>
</dbReference>
<comment type="caution">
    <text evidence="7">The sequence shown here is derived from an EMBL/GenBank/DDBJ whole genome shotgun (WGS) entry which is preliminary data.</text>
</comment>
<feature type="domain" description="FAD dependent oxidoreductase" evidence="3">
    <location>
        <begin position="64"/>
        <end position="427"/>
    </location>
</feature>
<dbReference type="Gene3D" id="3.30.9.10">
    <property type="entry name" value="D-Amino Acid Oxidase, subunit A, domain 2"/>
    <property type="match status" value="1"/>
</dbReference>
<dbReference type="Gene3D" id="2.40.30.110">
    <property type="entry name" value="Aminomethyltransferase beta-barrel domains"/>
    <property type="match status" value="1"/>
</dbReference>
<dbReference type="Pfam" id="PF01266">
    <property type="entry name" value="DAO"/>
    <property type="match status" value="1"/>
</dbReference>
<protein>
    <submittedName>
        <fullName evidence="7">FAD-dependent oxidoreductase</fullName>
    </submittedName>
</protein>
<dbReference type="Pfam" id="PF01571">
    <property type="entry name" value="GCV_T"/>
    <property type="match status" value="1"/>
</dbReference>
<accession>A0ABV1Z496</accession>
<keyword evidence="2" id="KW-0560">Oxidoreductase</keyword>
<gene>
    <name evidence="7" type="ORF">NKI36_22320</name>
</gene>
<dbReference type="SUPFAM" id="SSF51905">
    <property type="entry name" value="FAD/NAD(P)-binding domain"/>
    <property type="match status" value="1"/>
</dbReference>
<dbReference type="Gene3D" id="3.30.1360.120">
    <property type="entry name" value="Probable tRNA modification gtpase trme, domain 1"/>
    <property type="match status" value="1"/>
</dbReference>
<dbReference type="InterPro" id="IPR032503">
    <property type="entry name" value="FAO_M"/>
</dbReference>
<dbReference type="InterPro" id="IPR036188">
    <property type="entry name" value="FAD/NAD-bd_sf"/>
</dbReference>
<dbReference type="EMBL" id="JAMYQB010000020">
    <property type="protein sequence ID" value="MER9406773.1"/>
    <property type="molecule type" value="Genomic_DNA"/>
</dbReference>
<dbReference type="Gene3D" id="3.50.50.60">
    <property type="entry name" value="FAD/NAD(P)-binding domain"/>
    <property type="match status" value="1"/>
</dbReference>
<dbReference type="InterPro" id="IPR027266">
    <property type="entry name" value="TrmE/GcvT-like"/>
</dbReference>
<dbReference type="PANTHER" id="PTHR43757:SF2">
    <property type="entry name" value="AMINOMETHYLTRANSFERASE, MITOCHONDRIAL"/>
    <property type="match status" value="1"/>
</dbReference>
<keyword evidence="8" id="KW-1185">Reference proteome</keyword>
<dbReference type="Proteomes" id="UP001433071">
    <property type="component" value="Unassembled WGS sequence"/>
</dbReference>
<evidence type="ECO:0000259" key="3">
    <source>
        <dbReference type="Pfam" id="PF01266"/>
    </source>
</evidence>
<dbReference type="SUPFAM" id="SSF54373">
    <property type="entry name" value="FAD-linked reductases, C-terminal domain"/>
    <property type="match status" value="1"/>
</dbReference>
<evidence type="ECO:0000313" key="7">
    <source>
        <dbReference type="EMBL" id="MER9406773.1"/>
    </source>
</evidence>
<evidence type="ECO:0000259" key="5">
    <source>
        <dbReference type="Pfam" id="PF08669"/>
    </source>
</evidence>
<feature type="domain" description="GCVT N-terminal" evidence="4">
    <location>
        <begin position="487"/>
        <end position="763"/>
    </location>
</feature>
<dbReference type="Gene3D" id="3.30.70.1400">
    <property type="entry name" value="Aminomethyltransferase beta-barrel domains"/>
    <property type="match status" value="1"/>
</dbReference>
<dbReference type="SUPFAM" id="SSF101790">
    <property type="entry name" value="Aminomethyltransferase beta-barrel domain"/>
    <property type="match status" value="1"/>
</dbReference>
<organism evidence="7 8">
    <name type="scientific">Mesorhizobium caraganae</name>
    <dbReference type="NCBI Taxonomy" id="483206"/>
    <lineage>
        <taxon>Bacteria</taxon>
        <taxon>Pseudomonadati</taxon>
        <taxon>Pseudomonadota</taxon>
        <taxon>Alphaproteobacteria</taxon>
        <taxon>Hyphomicrobiales</taxon>
        <taxon>Phyllobacteriaceae</taxon>
        <taxon>Mesorhizobium</taxon>
    </lineage>
</organism>
<evidence type="ECO:0000259" key="6">
    <source>
        <dbReference type="Pfam" id="PF16350"/>
    </source>
</evidence>
<evidence type="ECO:0000256" key="2">
    <source>
        <dbReference type="ARBA" id="ARBA00023002"/>
    </source>
</evidence>
<evidence type="ECO:0000256" key="1">
    <source>
        <dbReference type="ARBA" id="ARBA00008609"/>
    </source>
</evidence>
<dbReference type="InterPro" id="IPR006076">
    <property type="entry name" value="FAD-dep_OxRdtase"/>
</dbReference>
<feature type="domain" description="Aminomethyltransferase C-terminal" evidence="5">
    <location>
        <begin position="783"/>
        <end position="861"/>
    </location>
</feature>
<evidence type="ECO:0000313" key="8">
    <source>
        <dbReference type="Proteomes" id="UP001433071"/>
    </source>
</evidence>
<feature type="domain" description="FAD dependent oxidoreductase central" evidence="6">
    <location>
        <begin position="430"/>
        <end position="483"/>
    </location>
</feature>
<dbReference type="Pfam" id="PF16350">
    <property type="entry name" value="FAO_M"/>
    <property type="match status" value="1"/>
</dbReference>